<proteinExistence type="predicted"/>
<keyword evidence="2" id="KW-1185">Reference proteome</keyword>
<dbReference type="RefSeq" id="WP_073632621.1">
    <property type="nucleotide sequence ID" value="NZ_FRXO01000016.1"/>
</dbReference>
<dbReference type="InterPro" id="IPR011042">
    <property type="entry name" value="6-blade_b-propeller_TolB-like"/>
</dbReference>
<name>A0A1M7ZS13_9HYPH</name>
<reference evidence="1 2" key="1">
    <citation type="submission" date="2016-12" db="EMBL/GenBank/DDBJ databases">
        <authorList>
            <person name="Song W.-J."/>
            <person name="Kurnit D.M."/>
        </authorList>
    </citation>
    <scope>NUCLEOTIDE SEQUENCE [LARGE SCALE GENOMIC DNA]</scope>
    <source>
        <strain evidence="1 2">DSM 19599</strain>
    </source>
</reference>
<evidence type="ECO:0000313" key="2">
    <source>
        <dbReference type="Proteomes" id="UP000186406"/>
    </source>
</evidence>
<evidence type="ECO:0000313" key="1">
    <source>
        <dbReference type="EMBL" id="SHO67622.1"/>
    </source>
</evidence>
<dbReference type="AlphaFoldDB" id="A0A1M7ZS13"/>
<accession>A0A1M7ZS13</accession>
<dbReference type="Gene3D" id="2.120.10.30">
    <property type="entry name" value="TolB, C-terminal domain"/>
    <property type="match status" value="1"/>
</dbReference>
<sequence length="358" mass="37303">MWWDRFLDPLRGRAITIPPLDGGLRPNTALETAPVVAAVPRPAALAVADGRLLVATGNEVREIGPGDDVPVFGFARPVSALAGLADGGFAAALEDGTIAFCGGRHDGRTLAGIGPDRLTCPTALAEVPDGSGHLLVTQGAPGKAPSDWVADLMEHGAAGSLWRLDPASGEAQCLAGGLAWPAGVLPLADGGAIVAESWRHRLVRVAAGRAPAPVLEKLPAYPGRLVSIASGGALMALFAPRNRLVELVLQEHGYRRAMMAEVPRPLWIAPALDPPASFLEPLQCGGVRTMGVFKPWAPSRSCGLVVELDATFRPLRSWHSRADGRRHGIVDVAVHGSQAIAASRGGDAVVVLEPEDHP</sequence>
<dbReference type="SUPFAM" id="SSF63829">
    <property type="entry name" value="Calcium-dependent phosphotriesterase"/>
    <property type="match status" value="1"/>
</dbReference>
<dbReference type="STRING" id="1123029.SAMN02745172_04303"/>
<protein>
    <recommendedName>
        <fullName evidence="3">Strictosidine synthase</fullName>
    </recommendedName>
</protein>
<organism evidence="1 2">
    <name type="scientific">Pseudoxanthobacter soli DSM 19599</name>
    <dbReference type="NCBI Taxonomy" id="1123029"/>
    <lineage>
        <taxon>Bacteria</taxon>
        <taxon>Pseudomonadati</taxon>
        <taxon>Pseudomonadota</taxon>
        <taxon>Alphaproteobacteria</taxon>
        <taxon>Hyphomicrobiales</taxon>
        <taxon>Segnochrobactraceae</taxon>
        <taxon>Pseudoxanthobacter</taxon>
    </lineage>
</organism>
<dbReference type="Proteomes" id="UP000186406">
    <property type="component" value="Unassembled WGS sequence"/>
</dbReference>
<evidence type="ECO:0008006" key="3">
    <source>
        <dbReference type="Google" id="ProtNLM"/>
    </source>
</evidence>
<dbReference type="OrthoDB" id="8872498at2"/>
<gene>
    <name evidence="1" type="ORF">SAMN02745172_04303</name>
</gene>
<dbReference type="EMBL" id="FRXO01000016">
    <property type="protein sequence ID" value="SHO67622.1"/>
    <property type="molecule type" value="Genomic_DNA"/>
</dbReference>